<dbReference type="InterPro" id="IPR025322">
    <property type="entry name" value="PADRE_dom"/>
</dbReference>
<evidence type="ECO:0000313" key="1">
    <source>
        <dbReference type="EMBL" id="OIS96297.1"/>
    </source>
</evidence>
<accession>A0A1J6HV57</accession>
<dbReference type="AlphaFoldDB" id="A0A1J6HV57"/>
<organism evidence="1 2">
    <name type="scientific">Nicotiana attenuata</name>
    <name type="common">Coyote tobacco</name>
    <dbReference type="NCBI Taxonomy" id="49451"/>
    <lineage>
        <taxon>Eukaryota</taxon>
        <taxon>Viridiplantae</taxon>
        <taxon>Streptophyta</taxon>
        <taxon>Embryophyta</taxon>
        <taxon>Tracheophyta</taxon>
        <taxon>Spermatophyta</taxon>
        <taxon>Magnoliopsida</taxon>
        <taxon>eudicotyledons</taxon>
        <taxon>Gunneridae</taxon>
        <taxon>Pentapetalae</taxon>
        <taxon>asterids</taxon>
        <taxon>lamiids</taxon>
        <taxon>Solanales</taxon>
        <taxon>Solanaceae</taxon>
        <taxon>Nicotianoideae</taxon>
        <taxon>Nicotianeae</taxon>
        <taxon>Nicotiana</taxon>
    </lineage>
</organism>
<proteinExistence type="predicted"/>
<dbReference type="Proteomes" id="UP000187609">
    <property type="component" value="Unassembled WGS sequence"/>
</dbReference>
<protein>
    <submittedName>
        <fullName evidence="1">Uncharacterized protein</fullName>
    </submittedName>
</protein>
<sequence>MYWCFCFKYSEKLKTIRVVHLNGYIEDFDHSISVCKVIGKHQNHFMFTQSQLLSSCLKPLNLDYMLEPGYIYFLLPHSTFQYNVSPIDFDQIVRNLSSIAKNPMAYKNKSKKKIVEWY</sequence>
<reference evidence="1" key="1">
    <citation type="submission" date="2016-11" db="EMBL/GenBank/DDBJ databases">
        <title>The genome of Nicotiana attenuata.</title>
        <authorList>
            <person name="Xu S."/>
            <person name="Brockmoeller T."/>
            <person name="Gaquerel E."/>
            <person name="Navarro A."/>
            <person name="Kuhl H."/>
            <person name="Gase K."/>
            <person name="Ling Z."/>
            <person name="Zhou W."/>
            <person name="Kreitzer C."/>
            <person name="Stanke M."/>
            <person name="Tang H."/>
            <person name="Lyons E."/>
            <person name="Pandey P."/>
            <person name="Pandey S.P."/>
            <person name="Timmermann B."/>
            <person name="Baldwin I.T."/>
        </authorList>
    </citation>
    <scope>NUCLEOTIDE SEQUENCE [LARGE SCALE GENOMIC DNA]</scope>
    <source>
        <strain evidence="1">UT</strain>
    </source>
</reference>
<dbReference type="Pfam" id="PF14009">
    <property type="entry name" value="PADRE"/>
    <property type="match status" value="1"/>
</dbReference>
<dbReference type="Gramene" id="OIS96297">
    <property type="protein sequence ID" value="OIS96297"/>
    <property type="gene ID" value="A4A49_01860"/>
</dbReference>
<gene>
    <name evidence="1" type="ORF">A4A49_01860</name>
</gene>
<dbReference type="EMBL" id="MJEQ01037194">
    <property type="protein sequence ID" value="OIS96297.1"/>
    <property type="molecule type" value="Genomic_DNA"/>
</dbReference>
<evidence type="ECO:0000313" key="2">
    <source>
        <dbReference type="Proteomes" id="UP000187609"/>
    </source>
</evidence>
<comment type="caution">
    <text evidence="1">The sequence shown here is derived from an EMBL/GenBank/DDBJ whole genome shotgun (WGS) entry which is preliminary data.</text>
</comment>
<name>A0A1J6HV57_NICAT</name>
<keyword evidence="2" id="KW-1185">Reference proteome</keyword>